<organism evidence="1 2">
    <name type="scientific">Clostridium ganghwense</name>
    <dbReference type="NCBI Taxonomy" id="312089"/>
    <lineage>
        <taxon>Bacteria</taxon>
        <taxon>Bacillati</taxon>
        <taxon>Bacillota</taxon>
        <taxon>Clostridia</taxon>
        <taxon>Eubacteriales</taxon>
        <taxon>Clostridiaceae</taxon>
        <taxon>Clostridium</taxon>
    </lineage>
</organism>
<evidence type="ECO:0000313" key="2">
    <source>
        <dbReference type="Proteomes" id="UP001079657"/>
    </source>
</evidence>
<dbReference type="RefSeq" id="WP_268050950.1">
    <property type="nucleotide sequence ID" value="NZ_JAPQES010000006.1"/>
</dbReference>
<dbReference type="EMBL" id="JAPQES010000006">
    <property type="protein sequence ID" value="MCY6372033.1"/>
    <property type="molecule type" value="Genomic_DNA"/>
</dbReference>
<comment type="caution">
    <text evidence="1">The sequence shown here is derived from an EMBL/GenBank/DDBJ whole genome shotgun (WGS) entry which is preliminary data.</text>
</comment>
<evidence type="ECO:0000313" key="1">
    <source>
        <dbReference type="EMBL" id="MCY6372033.1"/>
    </source>
</evidence>
<protein>
    <recommendedName>
        <fullName evidence="3">Hydrogenase maturation nickel metallochaperone HypA</fullName>
    </recommendedName>
</protein>
<dbReference type="Gene3D" id="3.30.2320.50">
    <property type="match status" value="1"/>
</dbReference>
<proteinExistence type="predicted"/>
<keyword evidence="2" id="KW-1185">Reference proteome</keyword>
<name>A0ABT4CSY0_9CLOT</name>
<evidence type="ECO:0008006" key="3">
    <source>
        <dbReference type="Google" id="ProtNLM"/>
    </source>
</evidence>
<reference evidence="1" key="1">
    <citation type="submission" date="2022-12" db="EMBL/GenBank/DDBJ databases">
        <authorList>
            <person name="Wang J."/>
        </authorList>
    </citation>
    <scope>NUCLEOTIDE SEQUENCE</scope>
    <source>
        <strain evidence="1">HY-42-06</strain>
    </source>
</reference>
<sequence length="84" mass="9646">MHDSFLMQNISKSLNNICMDNGIKKITSMEISVNFNSHINEENLLEHLIDMNKGFVDKYTKVKVVFGDMPELTATIRKVEGEKK</sequence>
<accession>A0ABT4CSY0</accession>
<gene>
    <name evidence="1" type="ORF">OXH55_15465</name>
</gene>
<dbReference type="Proteomes" id="UP001079657">
    <property type="component" value="Unassembled WGS sequence"/>
</dbReference>